<dbReference type="Proteomes" id="UP000178344">
    <property type="component" value="Unassembled WGS sequence"/>
</dbReference>
<name>A0A1F6CEL7_9BACT</name>
<keyword evidence="7" id="KW-0862">Zinc</keyword>
<evidence type="ECO:0000256" key="5">
    <source>
        <dbReference type="ARBA" id="ARBA00022759"/>
    </source>
</evidence>
<evidence type="ECO:0000256" key="3">
    <source>
        <dbReference type="ARBA" id="ARBA00022722"/>
    </source>
</evidence>
<dbReference type="Gene3D" id="3.40.390.30">
    <property type="entry name" value="Metalloproteases ('zincins'), catalytic domain"/>
    <property type="match status" value="1"/>
</dbReference>
<evidence type="ECO:0000313" key="8">
    <source>
        <dbReference type="EMBL" id="OGG47618.1"/>
    </source>
</evidence>
<keyword evidence="6" id="KW-0378">Hydrolase</keyword>
<evidence type="ECO:0000313" key="9">
    <source>
        <dbReference type="Proteomes" id="UP000178344"/>
    </source>
</evidence>
<dbReference type="GO" id="GO:0006364">
    <property type="term" value="P:rRNA processing"/>
    <property type="evidence" value="ECO:0007669"/>
    <property type="project" value="InterPro"/>
</dbReference>
<sequence>MAGLVVTNTTKNRTPRLPFLRLKDAILGKKYELSVVIVGDALSRKRNTRHKHTPANILSFPYSQSEGEILLNPRQAKREYKKFKMTYQMFLVYLVIHGMLHLKGLRHGSTMSQAEARLLRRFSN</sequence>
<keyword evidence="3" id="KW-0540">Nuclease</keyword>
<evidence type="ECO:0000256" key="6">
    <source>
        <dbReference type="ARBA" id="ARBA00022801"/>
    </source>
</evidence>
<dbReference type="AlphaFoldDB" id="A0A1F6CEL7"/>
<dbReference type="InterPro" id="IPR002036">
    <property type="entry name" value="YbeY"/>
</dbReference>
<proteinExistence type="inferred from homology"/>
<reference evidence="8 9" key="1">
    <citation type="journal article" date="2016" name="Nat. Commun.">
        <title>Thousands of microbial genomes shed light on interconnected biogeochemical processes in an aquifer system.</title>
        <authorList>
            <person name="Anantharaman K."/>
            <person name="Brown C.T."/>
            <person name="Hug L.A."/>
            <person name="Sharon I."/>
            <person name="Castelle C.J."/>
            <person name="Probst A.J."/>
            <person name="Thomas B.C."/>
            <person name="Singh A."/>
            <person name="Wilkins M.J."/>
            <person name="Karaoz U."/>
            <person name="Brodie E.L."/>
            <person name="Williams K.H."/>
            <person name="Hubbard S.S."/>
            <person name="Banfield J.F."/>
        </authorList>
    </citation>
    <scope>NUCLEOTIDE SEQUENCE [LARGE SCALE GENOMIC DNA]</scope>
</reference>
<gene>
    <name evidence="8" type="ORF">A2671_01685</name>
</gene>
<dbReference type="GO" id="GO:0004222">
    <property type="term" value="F:metalloendopeptidase activity"/>
    <property type="evidence" value="ECO:0007669"/>
    <property type="project" value="InterPro"/>
</dbReference>
<dbReference type="SUPFAM" id="SSF55486">
    <property type="entry name" value="Metalloproteases ('zincins'), catalytic domain"/>
    <property type="match status" value="1"/>
</dbReference>
<comment type="similarity">
    <text evidence="2">Belongs to the endoribonuclease YbeY family.</text>
</comment>
<organism evidence="8 9">
    <name type="scientific">Candidatus Kaiserbacteria bacterium RIFCSPHIGHO2_01_FULL_49_13</name>
    <dbReference type="NCBI Taxonomy" id="1798477"/>
    <lineage>
        <taxon>Bacteria</taxon>
        <taxon>Candidatus Kaiseribacteriota</taxon>
    </lineage>
</organism>
<dbReference type="Pfam" id="PF02130">
    <property type="entry name" value="YbeY"/>
    <property type="match status" value="1"/>
</dbReference>
<evidence type="ECO:0000256" key="4">
    <source>
        <dbReference type="ARBA" id="ARBA00022723"/>
    </source>
</evidence>
<keyword evidence="4" id="KW-0479">Metal-binding</keyword>
<dbReference type="GO" id="GO:0004519">
    <property type="term" value="F:endonuclease activity"/>
    <property type="evidence" value="ECO:0007669"/>
    <property type="project" value="UniProtKB-KW"/>
</dbReference>
<accession>A0A1F6CEL7</accession>
<comment type="caution">
    <text evidence="8">The sequence shown here is derived from an EMBL/GenBank/DDBJ whole genome shotgun (WGS) entry which is preliminary data.</text>
</comment>
<dbReference type="InterPro" id="IPR023091">
    <property type="entry name" value="MetalPrtase_cat_dom_sf_prd"/>
</dbReference>
<dbReference type="GO" id="GO:0046872">
    <property type="term" value="F:metal ion binding"/>
    <property type="evidence" value="ECO:0007669"/>
    <property type="project" value="UniProtKB-KW"/>
</dbReference>
<evidence type="ECO:0000256" key="2">
    <source>
        <dbReference type="ARBA" id="ARBA00010875"/>
    </source>
</evidence>
<dbReference type="EMBL" id="MFKQ01000004">
    <property type="protein sequence ID" value="OGG47618.1"/>
    <property type="molecule type" value="Genomic_DNA"/>
</dbReference>
<protein>
    <submittedName>
        <fullName evidence="8">rRNA maturation RNase YbeY</fullName>
    </submittedName>
</protein>
<dbReference type="NCBIfam" id="TIGR00043">
    <property type="entry name" value="rRNA maturation RNase YbeY"/>
    <property type="match status" value="1"/>
</dbReference>
<comment type="cofactor">
    <cofactor evidence="1">
        <name>Zn(2+)</name>
        <dbReference type="ChEBI" id="CHEBI:29105"/>
    </cofactor>
</comment>
<evidence type="ECO:0000256" key="7">
    <source>
        <dbReference type="ARBA" id="ARBA00022833"/>
    </source>
</evidence>
<keyword evidence="5" id="KW-0255">Endonuclease</keyword>
<evidence type="ECO:0000256" key="1">
    <source>
        <dbReference type="ARBA" id="ARBA00001947"/>
    </source>
</evidence>